<dbReference type="InterPro" id="IPR026881">
    <property type="entry name" value="WYL_dom"/>
</dbReference>
<reference evidence="4 5" key="1">
    <citation type="submission" date="2023-07" db="EMBL/GenBank/DDBJ databases">
        <title>Genomic Encyclopedia of Type Strains, Phase IV (KMG-IV): sequencing the most valuable type-strain genomes for metagenomic binning, comparative biology and taxonomic classification.</title>
        <authorList>
            <person name="Goeker M."/>
        </authorList>
    </citation>
    <scope>NUCLEOTIDE SEQUENCE [LARGE SCALE GENOMIC DNA]</scope>
    <source>
        <strain evidence="4 5">DSM 22170</strain>
    </source>
</reference>
<keyword evidence="1" id="KW-0805">Transcription regulation</keyword>
<evidence type="ECO:0000313" key="5">
    <source>
        <dbReference type="Proteomes" id="UP001185028"/>
    </source>
</evidence>
<dbReference type="PANTHER" id="PTHR34580">
    <property type="match status" value="1"/>
</dbReference>
<evidence type="ECO:0000256" key="1">
    <source>
        <dbReference type="ARBA" id="ARBA00023015"/>
    </source>
</evidence>
<feature type="domain" description="HTH deoR-type" evidence="3">
    <location>
        <begin position="3"/>
        <end position="62"/>
    </location>
</feature>
<dbReference type="Pfam" id="PF08279">
    <property type="entry name" value="HTH_11"/>
    <property type="match status" value="1"/>
</dbReference>
<dbReference type="GO" id="GO:0003677">
    <property type="term" value="F:DNA binding"/>
    <property type="evidence" value="ECO:0007669"/>
    <property type="project" value="UniProtKB-KW"/>
</dbReference>
<dbReference type="PROSITE" id="PS51000">
    <property type="entry name" value="HTH_DEOR_2"/>
    <property type="match status" value="1"/>
</dbReference>
<dbReference type="Proteomes" id="UP001185028">
    <property type="component" value="Unassembled WGS sequence"/>
</dbReference>
<evidence type="ECO:0000259" key="3">
    <source>
        <dbReference type="PROSITE" id="PS51000"/>
    </source>
</evidence>
<dbReference type="InterPro" id="IPR036388">
    <property type="entry name" value="WH-like_DNA-bd_sf"/>
</dbReference>
<evidence type="ECO:0000256" key="2">
    <source>
        <dbReference type="ARBA" id="ARBA00023163"/>
    </source>
</evidence>
<dbReference type="InterPro" id="IPR001034">
    <property type="entry name" value="DeoR_HTH"/>
</dbReference>
<dbReference type="EMBL" id="JAVDQH010000009">
    <property type="protein sequence ID" value="MDR6244783.1"/>
    <property type="molecule type" value="Genomic_DNA"/>
</dbReference>
<dbReference type="InterPro" id="IPR036390">
    <property type="entry name" value="WH_DNA-bd_sf"/>
</dbReference>
<dbReference type="PANTHER" id="PTHR34580:SF9">
    <property type="entry name" value="SLL5097 PROTEIN"/>
    <property type="match status" value="1"/>
</dbReference>
<accession>A0ABU1IZW6</accession>
<dbReference type="RefSeq" id="WP_188776592.1">
    <property type="nucleotide sequence ID" value="NZ_BMMB01000007.1"/>
</dbReference>
<protein>
    <submittedName>
        <fullName evidence="4">DNA-binding transcriptional regulator YafY</fullName>
    </submittedName>
</protein>
<keyword evidence="5" id="KW-1185">Reference proteome</keyword>
<dbReference type="SUPFAM" id="SSF46785">
    <property type="entry name" value="Winged helix' DNA-binding domain"/>
    <property type="match status" value="1"/>
</dbReference>
<name>A0ABU1IZW6_9BACL</name>
<comment type="caution">
    <text evidence="4">The sequence shown here is derived from an EMBL/GenBank/DDBJ whole genome shotgun (WGS) entry which is preliminary data.</text>
</comment>
<dbReference type="InterPro" id="IPR051534">
    <property type="entry name" value="CBASS_pafABC_assoc_protein"/>
</dbReference>
<organism evidence="4 5">
    <name type="scientific">Paenibacillus hunanensis</name>
    <dbReference type="NCBI Taxonomy" id="539262"/>
    <lineage>
        <taxon>Bacteria</taxon>
        <taxon>Bacillati</taxon>
        <taxon>Bacillota</taxon>
        <taxon>Bacilli</taxon>
        <taxon>Bacillales</taxon>
        <taxon>Paenibacillaceae</taxon>
        <taxon>Paenibacillus</taxon>
    </lineage>
</organism>
<keyword evidence="4" id="KW-0238">DNA-binding</keyword>
<dbReference type="Gene3D" id="1.10.10.10">
    <property type="entry name" value="Winged helix-like DNA-binding domain superfamily/Winged helix DNA-binding domain"/>
    <property type="match status" value="1"/>
</dbReference>
<proteinExistence type="predicted"/>
<keyword evidence="2" id="KW-0804">Transcription</keyword>
<gene>
    <name evidence="4" type="ORF">JOC58_002680</name>
</gene>
<dbReference type="Pfam" id="PF13280">
    <property type="entry name" value="WYL"/>
    <property type="match status" value="1"/>
</dbReference>
<evidence type="ECO:0000313" key="4">
    <source>
        <dbReference type="EMBL" id="MDR6244783.1"/>
    </source>
</evidence>
<sequence>MKKAERLQQMQRYVYRQRRFTLAELMEQFHISRRTAIRDVEALEEIGVPLYAEHGRYGGYRLLDTATLPPISFTAREVLALYFSMQALESFSGAAFGVSFESINAKFLDIASPQQQKQIEQFRDRVAFYHHMEAEPGQCLEELLLAAADQRIVQISYPSSSYVSERRIQPFAVYVMEGYWYCRSYDMDKQQYRVFRCDRIQSIRRVEEQTELAFTDIDLHSAPNLRQPTPEAIHFHCELPDLTDERRLYARLLPSMKLVLTGKVWQLEGSYEPEEIDFMLSYLTGLGTTLSQIEPVELKDRLRAYYRSLMEKL</sequence>
<dbReference type="PROSITE" id="PS52050">
    <property type="entry name" value="WYL"/>
    <property type="match status" value="1"/>
</dbReference>
<dbReference type="InterPro" id="IPR013196">
    <property type="entry name" value="HTH_11"/>
</dbReference>